<comment type="function">
    <text evidence="5">Effector that suppresses plant defense responses during pathogen infection.</text>
</comment>
<dbReference type="KEGG" id="psoj:PHYSODRAFT_286261"/>
<keyword evidence="3 5" id="KW-0964">Secreted</keyword>
<dbReference type="EMBL" id="JN254444">
    <property type="protein sequence ID" value="AEK81257.1"/>
    <property type="molecule type" value="Genomic_DNA"/>
</dbReference>
<accession>E0W5D5</accession>
<dbReference type="AlphaFoldDB" id="E0W5D5"/>
<proteinExistence type="inferred from homology"/>
<evidence type="ECO:0000256" key="4">
    <source>
        <dbReference type="ARBA" id="ARBA00022729"/>
    </source>
</evidence>
<comment type="subcellular location">
    <subcellularLocation>
        <location evidence="1 5">Secreted</location>
    </subcellularLocation>
</comment>
<evidence type="ECO:0000313" key="6">
    <source>
        <dbReference type="EMBL" id="AEK81256.1"/>
    </source>
</evidence>
<protein>
    <recommendedName>
        <fullName evidence="5">RxLR effector protein</fullName>
    </recommendedName>
</protein>
<feature type="signal peptide" evidence="5">
    <location>
        <begin position="1"/>
        <end position="20"/>
    </location>
</feature>
<sequence length="251" mass="28396">MRMLLVLLFMAVTLVAIAEASLVTTESEVVQPNAPFDRLLTSDSETKRSLRTEKFAEEEDDSEERANLNFVTNTSIKNWFKPKQASKASSKVAPLVASPRGQRLQAQLDELVSGAKSTDDIFSLLKLDKAGAKLFEGTSLPTYVRYSELMSKKAGKMDDIYGLETLLNHYDEKDLMLLINGALKSNDNPTKTAAEQWRVGQRTYWLNNREDPQTVFKLLGGQEDHRHQQGDLENVPWRIQQEIHHECRVSA</sequence>
<dbReference type="OrthoDB" id="93070at2759"/>
<reference evidence="6" key="1">
    <citation type="journal article" date="2011" name="Plant Cell">
        <title>Transcriptional programming and functional interactions within the Phytophthora sojae RXLR effector repertoire.</title>
        <authorList>
            <person name="Wang Q."/>
            <person name="Han C."/>
            <person name="Ferreira A.O."/>
            <person name="Yu X."/>
            <person name="Ye W."/>
            <person name="Tripathy S."/>
            <person name="Kale S.D."/>
            <person name="Gu B."/>
            <person name="Sheng Y."/>
            <person name="Sui Y."/>
            <person name="Wang X."/>
            <person name="Zhang Z."/>
            <person name="Cheng B."/>
            <person name="Dong S."/>
            <person name="Shan W."/>
            <person name="Zheng X."/>
            <person name="Dou D."/>
            <person name="Tyler B.M."/>
            <person name="Wang Y."/>
        </authorList>
    </citation>
    <scope>NUCLEOTIDE SEQUENCE</scope>
    <source>
        <strain evidence="6">P7074</strain>
        <strain evidence="7">P7076</strain>
    </source>
</reference>
<dbReference type="GO" id="GO:0005576">
    <property type="term" value="C:extracellular region"/>
    <property type="evidence" value="ECO:0007669"/>
    <property type="project" value="UniProtKB-SubCell"/>
</dbReference>
<feature type="chain" id="PRO_5007652914" description="RxLR effector protein" evidence="5">
    <location>
        <begin position="21"/>
        <end position="251"/>
    </location>
</feature>
<gene>
    <name evidence="6" type="primary">Avh</name>
</gene>
<dbReference type="SMR" id="E0W5D5"/>
<comment type="domain">
    <text evidence="5">The RxLR-dEER motif acts to carry the protein into the host cell cytoplasm through binding to cell surface phosphatidylinositol-3-phosphate.</text>
</comment>
<dbReference type="EMBL" id="JN254443">
    <property type="protein sequence ID" value="AEK81256.1"/>
    <property type="molecule type" value="Genomic_DNA"/>
</dbReference>
<evidence type="ECO:0000256" key="1">
    <source>
        <dbReference type="ARBA" id="ARBA00004613"/>
    </source>
</evidence>
<dbReference type="Pfam" id="PF16810">
    <property type="entry name" value="RXLR"/>
    <property type="match status" value="1"/>
</dbReference>
<dbReference type="InterPro" id="IPR031825">
    <property type="entry name" value="RXLR"/>
</dbReference>
<name>E0W5D5_PHYSO</name>
<comment type="similarity">
    <text evidence="2 5">Belongs to the RxLR effector family.</text>
</comment>
<evidence type="ECO:0000313" key="7">
    <source>
        <dbReference type="EMBL" id="AEK81257.1"/>
    </source>
</evidence>
<dbReference type="OMA" id="QEIHHEC"/>
<evidence type="ECO:0000256" key="2">
    <source>
        <dbReference type="ARBA" id="ARBA00010400"/>
    </source>
</evidence>
<dbReference type="RefSeq" id="XP_009528912.1">
    <property type="nucleotide sequence ID" value="XM_009530617.1"/>
</dbReference>
<evidence type="ECO:0000256" key="3">
    <source>
        <dbReference type="ARBA" id="ARBA00022525"/>
    </source>
</evidence>
<dbReference type="VEuPathDB" id="FungiDB:PHYSODRAFT_286261"/>
<evidence type="ECO:0000256" key="5">
    <source>
        <dbReference type="RuleBase" id="RU367124"/>
    </source>
</evidence>
<keyword evidence="4 5" id="KW-0732">Signal</keyword>
<organism evidence="6">
    <name type="scientific">Phytophthora sojae</name>
    <name type="common">Soybean stem and root rot agent</name>
    <name type="synonym">Phytophthora megasperma f. sp. glycines</name>
    <dbReference type="NCBI Taxonomy" id="67593"/>
    <lineage>
        <taxon>Eukaryota</taxon>
        <taxon>Sar</taxon>
        <taxon>Stramenopiles</taxon>
        <taxon>Oomycota</taxon>
        <taxon>Peronosporomycetes</taxon>
        <taxon>Peronosporales</taxon>
        <taxon>Peronosporaceae</taxon>
        <taxon>Phytophthora</taxon>
    </lineage>
</organism>